<dbReference type="Pfam" id="PF01244">
    <property type="entry name" value="Peptidase_M19"/>
    <property type="match status" value="1"/>
</dbReference>
<dbReference type="PROSITE" id="PS51365">
    <property type="entry name" value="RENAL_DIPEPTIDASE_2"/>
    <property type="match status" value="1"/>
</dbReference>
<dbReference type="Gene3D" id="1.10.287.650">
    <property type="entry name" value="L27 domain"/>
    <property type="match status" value="1"/>
</dbReference>
<proteinExistence type="predicted"/>
<dbReference type="InterPro" id="IPR032466">
    <property type="entry name" value="Metal_Hydrolase"/>
</dbReference>
<protein>
    <submittedName>
        <fullName evidence="1">Membrane dipeptidase</fullName>
    </submittedName>
</protein>
<sequence>MKRYIYILGVLAVFACKEEKPQVAESLEEKARRIHNNVITLDTHDDINVANFTDSINYTQRLNTQINLPKMEEGGLDVAWLIVYTGQDTLTAEGYAKGKENAMAKFDAIHRLCEEIAPDKINLALTSEDVRRIHDEGKKVAMIGVENAYPMGEDLSEFERYHELGARYISLAHNGHSQFSDSNTGEADSVWLHNGLSELGKEAVKEMNRLGIMVDVSHPSKEAMKQMIALSKAPIIASHSSARALCDHSRNLDDEQLMLMKENGGVVQTVAFSSYLNTEKHEARAAYMKEVYQQIADSLGIEWYERSQFRSLTDEQRAAFMENYPKVTQMGQELVKSRKDAPEPVNVSDFVDHIDYMVKLIGIDHVGISSDFDGGGGIDGWSDASETFNVTLELVKRGYTEEEIAKLWSGNLLRVLDEVQAIAKTMS</sequence>
<dbReference type="GO" id="GO:0070573">
    <property type="term" value="F:metallodipeptidase activity"/>
    <property type="evidence" value="ECO:0007669"/>
    <property type="project" value="InterPro"/>
</dbReference>
<dbReference type="PANTHER" id="PTHR10443:SF12">
    <property type="entry name" value="DIPEPTIDASE"/>
    <property type="match status" value="1"/>
</dbReference>
<dbReference type="Gene3D" id="3.20.20.140">
    <property type="entry name" value="Metal-dependent hydrolases"/>
    <property type="match status" value="1"/>
</dbReference>
<dbReference type="PROSITE" id="PS51257">
    <property type="entry name" value="PROKAR_LIPOPROTEIN"/>
    <property type="match status" value="1"/>
</dbReference>
<accession>A0A5B2TSM2</accession>
<dbReference type="CDD" id="cd01301">
    <property type="entry name" value="rDP_like"/>
    <property type="match status" value="1"/>
</dbReference>
<dbReference type="PANTHER" id="PTHR10443">
    <property type="entry name" value="MICROSOMAL DIPEPTIDASE"/>
    <property type="match status" value="1"/>
</dbReference>
<dbReference type="Proteomes" id="UP000323188">
    <property type="component" value="Unassembled WGS sequence"/>
</dbReference>
<dbReference type="RefSeq" id="WP_154919091.1">
    <property type="nucleotide sequence ID" value="NZ_VUOE01000002.1"/>
</dbReference>
<dbReference type="AlphaFoldDB" id="A0A5B2TSM2"/>
<comment type="caution">
    <text evidence="1">The sequence shown here is derived from an EMBL/GenBank/DDBJ whole genome shotgun (WGS) entry which is preliminary data.</text>
</comment>
<evidence type="ECO:0000313" key="2">
    <source>
        <dbReference type="Proteomes" id="UP000323188"/>
    </source>
</evidence>
<gene>
    <name evidence="1" type="ORF">F0361_13040</name>
</gene>
<organism evidence="1 2">
    <name type="scientific">Maribacter flavus</name>
    <dbReference type="NCBI Taxonomy" id="1658664"/>
    <lineage>
        <taxon>Bacteria</taxon>
        <taxon>Pseudomonadati</taxon>
        <taxon>Bacteroidota</taxon>
        <taxon>Flavobacteriia</taxon>
        <taxon>Flavobacteriales</taxon>
        <taxon>Flavobacteriaceae</taxon>
        <taxon>Maribacter</taxon>
    </lineage>
</organism>
<evidence type="ECO:0000313" key="1">
    <source>
        <dbReference type="EMBL" id="KAA2216908.1"/>
    </source>
</evidence>
<dbReference type="InterPro" id="IPR008257">
    <property type="entry name" value="Pept_M19"/>
</dbReference>
<name>A0A5B2TSM2_9FLAO</name>
<dbReference type="SUPFAM" id="SSF51556">
    <property type="entry name" value="Metallo-dependent hydrolases"/>
    <property type="match status" value="1"/>
</dbReference>
<dbReference type="GO" id="GO:0006508">
    <property type="term" value="P:proteolysis"/>
    <property type="evidence" value="ECO:0007669"/>
    <property type="project" value="InterPro"/>
</dbReference>
<dbReference type="EMBL" id="VUOE01000002">
    <property type="protein sequence ID" value="KAA2216908.1"/>
    <property type="molecule type" value="Genomic_DNA"/>
</dbReference>
<reference evidence="1 2" key="1">
    <citation type="submission" date="2019-09" db="EMBL/GenBank/DDBJ databases">
        <authorList>
            <person name="Khan S.A."/>
            <person name="Jeon C.O."/>
            <person name="Chun B.H."/>
            <person name="Jeong S.E."/>
        </authorList>
    </citation>
    <scope>NUCLEOTIDE SEQUENCE [LARGE SCALE GENOMIC DNA]</scope>
    <source>
        <strain evidence="1 2">KCTC 42508</strain>
    </source>
</reference>